<sequence length="330" mass="36331">MPPAGSFLYGQLFAKIPVPTASFASKTIVITGGSGVLARETTKHLIRLGAPRVILGVRNLEKGRLAKKEIETATRCKSDIIQLWDLDIESPASIKSFVEKVNTLDRVDVVINNAGLGTKFAIHEAYDCNRIMAVNVVGTLLFAVQMIPKLKETAARYNTTPVMTTITSALYDIAKWPKIPPGEDVLSVSKNPKGFNIQTQYNLSKLLVLYGVIKLAQLVDPPGTLNPHPIVINQMNPLFLKTDLAREAAGIEKAFFKVFEAALARTGEEGARLVVAALASGRETHGRYMERKLEEYHPIAKDDKKINAFWDALCERLERVQPGVLENLKA</sequence>
<dbReference type="InterPro" id="IPR002347">
    <property type="entry name" value="SDR_fam"/>
</dbReference>
<evidence type="ECO:0000256" key="1">
    <source>
        <dbReference type="ARBA" id="ARBA00023002"/>
    </source>
</evidence>
<proteinExistence type="predicted"/>
<dbReference type="SUPFAM" id="SSF51735">
    <property type="entry name" value="NAD(P)-binding Rossmann-fold domains"/>
    <property type="match status" value="1"/>
</dbReference>
<protein>
    <submittedName>
        <fullName evidence="2">B44fdfcd-6d21-4642-a3c1-e4bd02a43014</fullName>
    </submittedName>
</protein>
<reference evidence="2 3" key="1">
    <citation type="submission" date="2018-04" db="EMBL/GenBank/DDBJ databases">
        <authorList>
            <person name="Huttner S."/>
            <person name="Dainat J."/>
        </authorList>
    </citation>
    <scope>NUCLEOTIDE SEQUENCE [LARGE SCALE GENOMIC DNA]</scope>
</reference>
<organism evidence="2 3">
    <name type="scientific">Thermothielavioides terrestris</name>
    <dbReference type="NCBI Taxonomy" id="2587410"/>
    <lineage>
        <taxon>Eukaryota</taxon>
        <taxon>Fungi</taxon>
        <taxon>Dikarya</taxon>
        <taxon>Ascomycota</taxon>
        <taxon>Pezizomycotina</taxon>
        <taxon>Sordariomycetes</taxon>
        <taxon>Sordariomycetidae</taxon>
        <taxon>Sordariales</taxon>
        <taxon>Chaetomiaceae</taxon>
        <taxon>Thermothielavioides</taxon>
    </lineage>
</organism>
<dbReference type="InterPro" id="IPR036291">
    <property type="entry name" value="NAD(P)-bd_dom_sf"/>
</dbReference>
<evidence type="ECO:0000313" key="2">
    <source>
        <dbReference type="EMBL" id="SPQ24131.1"/>
    </source>
</evidence>
<evidence type="ECO:0000313" key="3">
    <source>
        <dbReference type="Proteomes" id="UP000289323"/>
    </source>
</evidence>
<dbReference type="EMBL" id="OUUZ01000012">
    <property type="protein sequence ID" value="SPQ24131.1"/>
    <property type="molecule type" value="Genomic_DNA"/>
</dbReference>
<keyword evidence="1" id="KW-0560">Oxidoreductase</keyword>
<dbReference type="PRINTS" id="PR00081">
    <property type="entry name" value="GDHRDH"/>
</dbReference>
<accession>A0A446BNN8</accession>
<name>A0A446BNN8_9PEZI</name>
<dbReference type="PANTHER" id="PTHR43157:SF31">
    <property type="entry name" value="PHOSPHATIDYLINOSITOL-GLYCAN BIOSYNTHESIS CLASS F PROTEIN"/>
    <property type="match status" value="1"/>
</dbReference>
<dbReference type="Gene3D" id="3.40.50.720">
    <property type="entry name" value="NAD(P)-binding Rossmann-like Domain"/>
    <property type="match status" value="1"/>
</dbReference>
<dbReference type="Pfam" id="PF00106">
    <property type="entry name" value="adh_short"/>
    <property type="match status" value="1"/>
</dbReference>
<dbReference type="GO" id="GO:0016491">
    <property type="term" value="F:oxidoreductase activity"/>
    <property type="evidence" value="ECO:0007669"/>
    <property type="project" value="UniProtKB-KW"/>
</dbReference>
<gene>
    <name evidence="2" type="ORF">TT172_LOCUS6550</name>
</gene>
<dbReference type="PANTHER" id="PTHR43157">
    <property type="entry name" value="PHOSPHATIDYLINOSITOL-GLYCAN BIOSYNTHESIS CLASS F PROTEIN-RELATED"/>
    <property type="match status" value="1"/>
</dbReference>
<dbReference type="Proteomes" id="UP000289323">
    <property type="component" value="Unassembled WGS sequence"/>
</dbReference>
<dbReference type="AlphaFoldDB" id="A0A446BNN8"/>